<keyword evidence="1" id="KW-0472">Membrane</keyword>
<keyword evidence="3" id="KW-1185">Reference proteome</keyword>
<gene>
    <name evidence="2" type="ORF">DFJ69_5897</name>
</gene>
<keyword evidence="1" id="KW-0812">Transmembrane</keyword>
<dbReference type="RefSeq" id="WP_116025525.1">
    <property type="nucleotide sequence ID" value="NZ_QTTT01000001.1"/>
</dbReference>
<comment type="caution">
    <text evidence="2">The sequence shown here is derived from an EMBL/GenBank/DDBJ whole genome shotgun (WGS) entry which is preliminary data.</text>
</comment>
<dbReference type="AlphaFoldDB" id="A0A3D9T6R1"/>
<protein>
    <submittedName>
        <fullName evidence="2">Uncharacterized protein</fullName>
    </submittedName>
</protein>
<evidence type="ECO:0000313" key="2">
    <source>
        <dbReference type="EMBL" id="REF00365.1"/>
    </source>
</evidence>
<evidence type="ECO:0000313" key="3">
    <source>
        <dbReference type="Proteomes" id="UP000256661"/>
    </source>
</evidence>
<organism evidence="2 3">
    <name type="scientific">Thermomonospora umbrina</name>
    <dbReference type="NCBI Taxonomy" id="111806"/>
    <lineage>
        <taxon>Bacteria</taxon>
        <taxon>Bacillati</taxon>
        <taxon>Actinomycetota</taxon>
        <taxon>Actinomycetes</taxon>
        <taxon>Streptosporangiales</taxon>
        <taxon>Thermomonosporaceae</taxon>
        <taxon>Thermomonospora</taxon>
    </lineage>
</organism>
<evidence type="ECO:0000256" key="1">
    <source>
        <dbReference type="SAM" id="Phobius"/>
    </source>
</evidence>
<dbReference type="EMBL" id="QTTT01000001">
    <property type="protein sequence ID" value="REF00365.1"/>
    <property type="molecule type" value="Genomic_DNA"/>
</dbReference>
<proteinExistence type="predicted"/>
<feature type="transmembrane region" description="Helical" evidence="1">
    <location>
        <begin position="42"/>
        <end position="60"/>
    </location>
</feature>
<reference evidence="2 3" key="1">
    <citation type="submission" date="2018-08" db="EMBL/GenBank/DDBJ databases">
        <title>Sequencing the genomes of 1000 actinobacteria strains.</title>
        <authorList>
            <person name="Klenk H.-P."/>
        </authorList>
    </citation>
    <scope>NUCLEOTIDE SEQUENCE [LARGE SCALE GENOMIC DNA]</scope>
    <source>
        <strain evidence="2 3">DSM 43927</strain>
    </source>
</reference>
<accession>A0A3D9T6R1</accession>
<sequence>MDTYRRARLQHVKMRMREASVFVLTIGMVLLLSFGPDGYTTATIGFAVLTTALVIAHGLIAEKAVVDAYFDAGRLHGEVTAELERIVEDLLADPATAAQGRQAAAKIEAAWGRTPAGGSHPAGEAS</sequence>
<name>A0A3D9T6R1_9ACTN</name>
<feature type="transmembrane region" description="Helical" evidence="1">
    <location>
        <begin position="20"/>
        <end position="36"/>
    </location>
</feature>
<dbReference type="Proteomes" id="UP000256661">
    <property type="component" value="Unassembled WGS sequence"/>
</dbReference>
<keyword evidence="1" id="KW-1133">Transmembrane helix</keyword>